<accession>A0A5D4RRQ4</accession>
<dbReference type="PANTHER" id="PTHR33608:SF7">
    <property type="entry name" value="DUF58 DOMAIN-CONTAINING PROTEIN"/>
    <property type="match status" value="1"/>
</dbReference>
<sequence length="293" mass="33900">MKPMLSPQFLSQLKRHRLNPSRISTGQHKGARTSTRHGSSLEFSDYQMYELGDDVRQIDWNVYARTEKVYVKRYLDEQEVSISLYLDCTESMRTESVKWERATELTASLAYMILSSDDRLSLHLVGQQAVPLKKKGTRDAKGILHSMGNVQNDPGERDSGTPFMRSLKGRQRSKSSVTILITDALEPLSEIYEALKWLSSKKERVYFIQLLHEDEISPPYTGDWKLKDSERGEEIDVSFQHSVIDRYLETLHSHNEAIERECKRFGFTYRNLISSQPVNEMVLKDLKMSGMVR</sequence>
<evidence type="ECO:0000259" key="1">
    <source>
        <dbReference type="Pfam" id="PF01882"/>
    </source>
</evidence>
<comment type="caution">
    <text evidence="2">The sequence shown here is derived from an EMBL/GenBank/DDBJ whole genome shotgun (WGS) entry which is preliminary data.</text>
</comment>
<dbReference type="EMBL" id="VTEQ01000003">
    <property type="protein sequence ID" value="TYS54045.1"/>
    <property type="molecule type" value="Genomic_DNA"/>
</dbReference>
<dbReference type="SUPFAM" id="SSF53300">
    <property type="entry name" value="vWA-like"/>
    <property type="match status" value="1"/>
</dbReference>
<proteinExistence type="predicted"/>
<organism evidence="2 3">
    <name type="scientific">Rossellomorea marisflavi</name>
    <dbReference type="NCBI Taxonomy" id="189381"/>
    <lineage>
        <taxon>Bacteria</taxon>
        <taxon>Bacillati</taxon>
        <taxon>Bacillota</taxon>
        <taxon>Bacilli</taxon>
        <taxon>Bacillales</taxon>
        <taxon>Bacillaceae</taxon>
        <taxon>Rossellomorea</taxon>
    </lineage>
</organism>
<dbReference type="AlphaFoldDB" id="A0A5D4RRQ4"/>
<evidence type="ECO:0000313" key="2">
    <source>
        <dbReference type="EMBL" id="TYS54045.1"/>
    </source>
</evidence>
<feature type="domain" description="DUF58" evidence="1">
    <location>
        <begin position="46"/>
        <end position="254"/>
    </location>
</feature>
<dbReference type="PANTHER" id="PTHR33608">
    <property type="entry name" value="BLL2464 PROTEIN"/>
    <property type="match status" value="1"/>
</dbReference>
<dbReference type="Proteomes" id="UP000322997">
    <property type="component" value="Unassembled WGS sequence"/>
</dbReference>
<dbReference type="Pfam" id="PF01882">
    <property type="entry name" value="DUF58"/>
    <property type="match status" value="1"/>
</dbReference>
<reference evidence="2 3" key="1">
    <citation type="submission" date="2019-08" db="EMBL/GenBank/DDBJ databases">
        <title>Bacillus genomes from the desert of Cuatro Cienegas, Coahuila.</title>
        <authorList>
            <person name="Olmedo-Alvarez G."/>
        </authorList>
    </citation>
    <scope>NUCLEOTIDE SEQUENCE [LARGE SCALE GENOMIC DNA]</scope>
    <source>
        <strain evidence="2 3">CH108_3D</strain>
    </source>
</reference>
<dbReference type="InterPro" id="IPR036465">
    <property type="entry name" value="vWFA_dom_sf"/>
</dbReference>
<protein>
    <submittedName>
        <fullName evidence="2">DUF58 domain-containing protein</fullName>
    </submittedName>
</protein>
<name>A0A5D4RRQ4_9BACI</name>
<dbReference type="InterPro" id="IPR002881">
    <property type="entry name" value="DUF58"/>
</dbReference>
<evidence type="ECO:0000313" key="3">
    <source>
        <dbReference type="Proteomes" id="UP000322997"/>
    </source>
</evidence>
<gene>
    <name evidence="2" type="ORF">FZC83_12535</name>
</gene>